<dbReference type="PANTHER" id="PTHR43272">
    <property type="entry name" value="LONG-CHAIN-FATTY-ACID--COA LIGASE"/>
    <property type="match status" value="1"/>
</dbReference>
<dbReference type="OMA" id="SERNTAN"/>
<dbReference type="EC" id="6.2.1.3" evidence="3"/>
<evidence type="ECO:0000259" key="4">
    <source>
        <dbReference type="Pfam" id="PF00501"/>
    </source>
</evidence>
<dbReference type="PANTHER" id="PTHR43272:SF107">
    <property type="entry name" value="LONG-CHAIN-FATTY-ACID--COA LIGASE 5"/>
    <property type="match status" value="1"/>
</dbReference>
<dbReference type="KEGG" id="vde:111246611"/>
<dbReference type="Proteomes" id="UP000594260">
    <property type="component" value="Unplaced"/>
</dbReference>
<evidence type="ECO:0000256" key="1">
    <source>
        <dbReference type="ARBA" id="ARBA00022598"/>
    </source>
</evidence>
<dbReference type="Gene3D" id="3.40.50.12780">
    <property type="entry name" value="N-terminal domain of ligase-like"/>
    <property type="match status" value="1"/>
</dbReference>
<dbReference type="InterPro" id="IPR020845">
    <property type="entry name" value="AMP-binding_CS"/>
</dbReference>
<keyword evidence="1" id="KW-0436">Ligase</keyword>
<dbReference type="GO" id="GO:0004467">
    <property type="term" value="F:long-chain fatty acid-CoA ligase activity"/>
    <property type="evidence" value="ECO:0007669"/>
    <property type="project" value="UniProtKB-EC"/>
</dbReference>
<name>A0A7M7JHE8_VARDE</name>
<keyword evidence="6" id="KW-1185">Reference proteome</keyword>
<organism evidence="5 6">
    <name type="scientific">Varroa destructor</name>
    <name type="common">Honeybee mite</name>
    <dbReference type="NCBI Taxonomy" id="109461"/>
    <lineage>
        <taxon>Eukaryota</taxon>
        <taxon>Metazoa</taxon>
        <taxon>Ecdysozoa</taxon>
        <taxon>Arthropoda</taxon>
        <taxon>Chelicerata</taxon>
        <taxon>Arachnida</taxon>
        <taxon>Acari</taxon>
        <taxon>Parasitiformes</taxon>
        <taxon>Mesostigmata</taxon>
        <taxon>Gamasina</taxon>
        <taxon>Dermanyssoidea</taxon>
        <taxon>Varroidae</taxon>
        <taxon>Varroa</taxon>
    </lineage>
</organism>
<protein>
    <recommendedName>
        <fullName evidence="3">long-chain-fatty-acid--CoA ligase</fullName>
        <ecNumber evidence="3">6.2.1.3</ecNumber>
    </recommendedName>
</protein>
<dbReference type="SUPFAM" id="SSF56801">
    <property type="entry name" value="Acetyl-CoA synthetase-like"/>
    <property type="match status" value="1"/>
</dbReference>
<accession>A0A7M7JHE8</accession>
<dbReference type="AlphaFoldDB" id="A0A7M7JHE8"/>
<evidence type="ECO:0000313" key="6">
    <source>
        <dbReference type="Proteomes" id="UP000594260"/>
    </source>
</evidence>
<dbReference type="GO" id="GO:0016020">
    <property type="term" value="C:membrane"/>
    <property type="evidence" value="ECO:0007669"/>
    <property type="project" value="TreeGrafter"/>
</dbReference>
<evidence type="ECO:0000313" key="5">
    <source>
        <dbReference type="EnsemblMetazoa" id="XP_022652224"/>
    </source>
</evidence>
<keyword evidence="2" id="KW-0276">Fatty acid metabolism</keyword>
<dbReference type="OrthoDB" id="1700726at2759"/>
<dbReference type="EnsemblMetazoa" id="XM_022796489">
    <property type="protein sequence ID" value="XP_022652224"/>
    <property type="gene ID" value="LOC111246611"/>
</dbReference>
<reference evidence="5" key="1">
    <citation type="submission" date="2021-01" db="UniProtKB">
        <authorList>
            <consortium name="EnsemblMetazoa"/>
        </authorList>
    </citation>
    <scope>IDENTIFICATION</scope>
</reference>
<evidence type="ECO:0000256" key="3">
    <source>
        <dbReference type="ARBA" id="ARBA00026121"/>
    </source>
</evidence>
<proteinExistence type="predicted"/>
<evidence type="ECO:0000256" key="2">
    <source>
        <dbReference type="ARBA" id="ARBA00022832"/>
    </source>
</evidence>
<dbReference type="InParanoid" id="A0A7M7JHE8"/>
<dbReference type="InterPro" id="IPR042099">
    <property type="entry name" value="ANL_N_sf"/>
</dbReference>
<dbReference type="RefSeq" id="XP_022652224.1">
    <property type="nucleotide sequence ID" value="XM_022796489.1"/>
</dbReference>
<keyword evidence="2" id="KW-0443">Lipid metabolism</keyword>
<dbReference type="PROSITE" id="PS00455">
    <property type="entry name" value="AMP_BINDING"/>
    <property type="match status" value="1"/>
</dbReference>
<dbReference type="Pfam" id="PF00501">
    <property type="entry name" value="AMP-binding"/>
    <property type="match status" value="1"/>
</dbReference>
<sequence>MMSPFTRLVAIHRALAVTPWNVGNGIRFFRWTATGKEVTDEEVVKLITSREFMGKMSRILPGSEKIRVTSAGLEADFENKYPNTMYEALKYASERNTANRNICGWVNQRTNAIEFLTYDQFFDEAKQISMALRELGIQPKDFVAVNFVNSKDYLEMMYGVTSMSMILQPIYPNLDASAIRKILKQSQSKIYVVDTEAKARVVVERAHQMPVKILVVAGYEPSKDLRNDARSVSVQLLSLSDFMKLGENKRYLFALPKSADTFSLFYTSGTTGDPKGAIVTHGRLLQMYHTVSRLLKVSPRYPGDYTFCFLPTGHIYETLFGLLCLADGGTAMFWSGSIKHLISDLRRIKPHHIPMVPRIMNRIYDEVYSELTKNFFKRIVFMYCYQRKKRLISSNKYSPICHDTIYDRLAFRRVREILGGRISTIVSASAPLNPKVLEFFKVTVGCAVIEVFGSTEAMVVTATSPYDSTGGHTGGPVPSVKIKLVDVPELDYYAKDDVGEIYVKSPFGFEGYYNDEAATKETIRNGWIATGDVGKWNAEGKLQIFDRRNDIFKLAQGEYIIPEKIESIYGRVQIFEDVFIDGRSDQNFCVAVAVPNQALFMKWAKAKNFTHEFEPVFMELCHDIQVRKACLEELRRAGMAQGLNELQQIQNIYLEAIPFSVASGILTSTYKVKRNFARKKYAQTIDELYREGSLINGKP</sequence>
<feature type="domain" description="AMP-dependent synthetase/ligase" evidence="4">
    <location>
        <begin position="114"/>
        <end position="513"/>
    </location>
</feature>
<dbReference type="GO" id="GO:0005783">
    <property type="term" value="C:endoplasmic reticulum"/>
    <property type="evidence" value="ECO:0007669"/>
    <property type="project" value="TreeGrafter"/>
</dbReference>
<dbReference type="GeneID" id="111246611"/>
<dbReference type="InterPro" id="IPR000873">
    <property type="entry name" value="AMP-dep_synth/lig_dom"/>
</dbReference>